<evidence type="ECO:0000313" key="2">
    <source>
        <dbReference type="EMBL" id="KAH0459633.1"/>
    </source>
</evidence>
<dbReference type="EMBL" id="JAGFBR010000011">
    <property type="protein sequence ID" value="KAH0459633.1"/>
    <property type="molecule type" value="Genomic_DNA"/>
</dbReference>
<gene>
    <name evidence="2" type="ORF">IEQ34_012447</name>
</gene>
<reference evidence="2 3" key="1">
    <citation type="journal article" date="2021" name="Hortic Res">
        <title>Chromosome-scale assembly of the Dendrobium chrysotoxum genome enhances the understanding of orchid evolution.</title>
        <authorList>
            <person name="Zhang Y."/>
            <person name="Zhang G.Q."/>
            <person name="Zhang D."/>
            <person name="Liu X.D."/>
            <person name="Xu X.Y."/>
            <person name="Sun W.H."/>
            <person name="Yu X."/>
            <person name="Zhu X."/>
            <person name="Wang Z.W."/>
            <person name="Zhao X."/>
            <person name="Zhong W.Y."/>
            <person name="Chen H."/>
            <person name="Yin W.L."/>
            <person name="Huang T."/>
            <person name="Niu S.C."/>
            <person name="Liu Z.J."/>
        </authorList>
    </citation>
    <scope>NUCLEOTIDE SEQUENCE [LARGE SCALE GENOMIC DNA]</scope>
    <source>
        <strain evidence="2">Lindl</strain>
    </source>
</reference>
<comment type="caution">
    <text evidence="2">The sequence shown here is derived from an EMBL/GenBank/DDBJ whole genome shotgun (WGS) entry which is preliminary data.</text>
</comment>
<evidence type="ECO:0000313" key="3">
    <source>
        <dbReference type="Proteomes" id="UP000775213"/>
    </source>
</evidence>
<feature type="compositionally biased region" description="Gly residues" evidence="1">
    <location>
        <begin position="49"/>
        <end position="60"/>
    </location>
</feature>
<organism evidence="2 3">
    <name type="scientific">Dendrobium chrysotoxum</name>
    <name type="common">Orchid</name>
    <dbReference type="NCBI Taxonomy" id="161865"/>
    <lineage>
        <taxon>Eukaryota</taxon>
        <taxon>Viridiplantae</taxon>
        <taxon>Streptophyta</taxon>
        <taxon>Embryophyta</taxon>
        <taxon>Tracheophyta</taxon>
        <taxon>Spermatophyta</taxon>
        <taxon>Magnoliopsida</taxon>
        <taxon>Liliopsida</taxon>
        <taxon>Asparagales</taxon>
        <taxon>Orchidaceae</taxon>
        <taxon>Epidendroideae</taxon>
        <taxon>Malaxideae</taxon>
        <taxon>Dendrobiinae</taxon>
        <taxon>Dendrobium</taxon>
    </lineage>
</organism>
<dbReference type="Proteomes" id="UP000775213">
    <property type="component" value="Unassembled WGS sequence"/>
</dbReference>
<name>A0AAV7GVF6_DENCH</name>
<keyword evidence="3" id="KW-1185">Reference proteome</keyword>
<dbReference type="AlphaFoldDB" id="A0AAV7GVF6"/>
<proteinExistence type="predicted"/>
<protein>
    <submittedName>
        <fullName evidence="2">Uncharacterized protein</fullName>
    </submittedName>
</protein>
<feature type="region of interest" description="Disordered" evidence="1">
    <location>
        <begin position="48"/>
        <end position="80"/>
    </location>
</feature>
<sequence length="88" mass="9175">MEPPVRRRKGVCQRPQHPIESLPVAVVSTVKPDCYVSVIGVRRQNLGEIKGGGGRPTGEGTGEDVLKGSSIDGDGGDIGEGVGEYAFV</sequence>
<evidence type="ECO:0000256" key="1">
    <source>
        <dbReference type="SAM" id="MobiDB-lite"/>
    </source>
</evidence>
<accession>A0AAV7GVF6</accession>